<accession>A0ABU6Y8U9</accession>
<reference evidence="1 2" key="1">
    <citation type="journal article" date="2023" name="Plants (Basel)">
        <title>Bridging the Gap: Combining Genomics and Transcriptomics Approaches to Understand Stylosanthes scabra, an Orphan Legume from the Brazilian Caatinga.</title>
        <authorList>
            <person name="Ferreira-Neto J.R.C."/>
            <person name="da Silva M.D."/>
            <person name="Binneck E."/>
            <person name="de Melo N.F."/>
            <person name="da Silva R.H."/>
            <person name="de Melo A.L.T.M."/>
            <person name="Pandolfi V."/>
            <person name="Bustamante F.O."/>
            <person name="Brasileiro-Vidal A.C."/>
            <person name="Benko-Iseppon A.M."/>
        </authorList>
    </citation>
    <scope>NUCLEOTIDE SEQUENCE [LARGE SCALE GENOMIC DNA]</scope>
    <source>
        <tissue evidence="1">Leaves</tissue>
    </source>
</reference>
<name>A0ABU6Y8U9_9FABA</name>
<keyword evidence="2" id="KW-1185">Reference proteome</keyword>
<evidence type="ECO:0000313" key="2">
    <source>
        <dbReference type="Proteomes" id="UP001341840"/>
    </source>
</evidence>
<organism evidence="1 2">
    <name type="scientific">Stylosanthes scabra</name>
    <dbReference type="NCBI Taxonomy" id="79078"/>
    <lineage>
        <taxon>Eukaryota</taxon>
        <taxon>Viridiplantae</taxon>
        <taxon>Streptophyta</taxon>
        <taxon>Embryophyta</taxon>
        <taxon>Tracheophyta</taxon>
        <taxon>Spermatophyta</taxon>
        <taxon>Magnoliopsida</taxon>
        <taxon>eudicotyledons</taxon>
        <taxon>Gunneridae</taxon>
        <taxon>Pentapetalae</taxon>
        <taxon>rosids</taxon>
        <taxon>fabids</taxon>
        <taxon>Fabales</taxon>
        <taxon>Fabaceae</taxon>
        <taxon>Papilionoideae</taxon>
        <taxon>50 kb inversion clade</taxon>
        <taxon>dalbergioids sensu lato</taxon>
        <taxon>Dalbergieae</taxon>
        <taxon>Pterocarpus clade</taxon>
        <taxon>Stylosanthes</taxon>
    </lineage>
</organism>
<protein>
    <submittedName>
        <fullName evidence="1">Uncharacterized protein</fullName>
    </submittedName>
</protein>
<sequence>MSCLNSWLVQNSFKSIPQKDRGDGDPHCSWLRLFPPDQCLPLALGILRPPGLVTLTVADQMERRCVQPIRGLMALQGLNAAVEMKKSEVMKAKAKVKDKLEYAMTNFKVMYKERDFPRSKIFESQW</sequence>
<gene>
    <name evidence="1" type="ORF">PIB30_025901</name>
</gene>
<dbReference type="Proteomes" id="UP001341840">
    <property type="component" value="Unassembled WGS sequence"/>
</dbReference>
<proteinExistence type="predicted"/>
<evidence type="ECO:0000313" key="1">
    <source>
        <dbReference type="EMBL" id="MED6206356.1"/>
    </source>
</evidence>
<dbReference type="EMBL" id="JASCZI010241751">
    <property type="protein sequence ID" value="MED6206356.1"/>
    <property type="molecule type" value="Genomic_DNA"/>
</dbReference>
<comment type="caution">
    <text evidence="1">The sequence shown here is derived from an EMBL/GenBank/DDBJ whole genome shotgun (WGS) entry which is preliminary data.</text>
</comment>